<dbReference type="InterPro" id="IPR005126">
    <property type="entry name" value="NapC/NirT_cyt_c_N"/>
</dbReference>
<dbReference type="PANTHER" id="PTHR30333">
    <property type="entry name" value="CYTOCHROME C-TYPE PROTEIN"/>
    <property type="match status" value="1"/>
</dbReference>
<proteinExistence type="inferred from homology"/>
<dbReference type="GO" id="GO:0020037">
    <property type="term" value="F:heme binding"/>
    <property type="evidence" value="ECO:0007669"/>
    <property type="project" value="InterPro"/>
</dbReference>
<evidence type="ECO:0000256" key="13">
    <source>
        <dbReference type="ARBA" id="ARBA00074074"/>
    </source>
</evidence>
<keyword evidence="14" id="KW-0175">Coiled coil</keyword>
<comment type="function">
    <text evidence="12">Mediates electron flow from quinones to the NapAB complex.</text>
</comment>
<evidence type="ECO:0000313" key="18">
    <source>
        <dbReference type="Proteomes" id="UP000011744"/>
    </source>
</evidence>
<dbReference type="Gene3D" id="2.60.40.1190">
    <property type="match status" value="1"/>
</dbReference>
<dbReference type="InterPro" id="IPR019020">
    <property type="entry name" value="Cyt-c552/DMSO_Rdtase_haem-bd"/>
</dbReference>
<evidence type="ECO:0000256" key="8">
    <source>
        <dbReference type="ARBA" id="ARBA00022982"/>
    </source>
</evidence>
<evidence type="ECO:0000256" key="5">
    <source>
        <dbReference type="ARBA" id="ARBA00022617"/>
    </source>
</evidence>
<dbReference type="Pfam" id="PF09459">
    <property type="entry name" value="EB_dh"/>
    <property type="match status" value="1"/>
</dbReference>
<evidence type="ECO:0000256" key="9">
    <source>
        <dbReference type="ARBA" id="ARBA00022989"/>
    </source>
</evidence>
<keyword evidence="6 15" id="KW-0812">Transmembrane</keyword>
<dbReference type="InterPro" id="IPR036280">
    <property type="entry name" value="Multihaem_cyt_sf"/>
</dbReference>
<sequence>MLGKLLRMKVLGASLFGAGVIFVGGIMFWGAFNTAMEATNTLGFCINCHEMKDNVYQEYVKTVHYTNRSGVRATCSDCHVPRDWVHKFVRKIQASGEVFHWLMGTVNTPEKFDGKRYQLAKRVWETMKSTDSRECRNCHAFDQMNPAVQKQRAKKQHENAQAEGGTCIDCHKGIAHKPVHHLLEQEEEQKAAEEAKKKAEADAKKAATKTAAAPAAATATVAAPAAGGAALPPVTGKAVDWSKVAETKTVLFYPGQTAMEWILTGTDHGGTRAFKKGDRCFECHSNEAADMGAKMVSGSKAEKTPIPGKRPAVPLSIKAAYDADNLYLRLEFPASPHNPVPFAAGGKLDPENEMKVAMMIDNGKVDMGARSGCWTSCHADARDMPNAPAAGALGAVQGIDTKAGYVTKYVPESRTQFDTTKRDNWDKLKPQADIDALLAGGTFLDLTRWKSSGASEQGYVLAERVLKAANDVAYTGKKEGDKWVVTMVRRLKATQPGQVNLAAGQSYSVGFAIHDDFTNGRFHHVSLDLKLGLDAEGEIKAVKM</sequence>
<dbReference type="InterPro" id="IPR038266">
    <property type="entry name" value="NapC/NirT_cytc_sf"/>
</dbReference>
<evidence type="ECO:0000259" key="16">
    <source>
        <dbReference type="SMART" id="SM00887"/>
    </source>
</evidence>
<evidence type="ECO:0000256" key="4">
    <source>
        <dbReference type="ARBA" id="ARBA00022475"/>
    </source>
</evidence>
<dbReference type="InterPro" id="IPR051174">
    <property type="entry name" value="Cytochrome_c-type_ET"/>
</dbReference>
<evidence type="ECO:0000256" key="15">
    <source>
        <dbReference type="SAM" id="Phobius"/>
    </source>
</evidence>
<feature type="transmembrane region" description="Helical" evidence="15">
    <location>
        <begin position="12"/>
        <end position="32"/>
    </location>
</feature>
<keyword evidence="10" id="KW-0408">Iron</keyword>
<dbReference type="Gene3D" id="1.10.3820.10">
    <property type="entry name" value="Di-heme elbow motif domain"/>
    <property type="match status" value="1"/>
</dbReference>
<keyword evidence="7" id="KW-0479">Metal-binding</keyword>
<dbReference type="GO" id="GO:0046872">
    <property type="term" value="F:metal ion binding"/>
    <property type="evidence" value="ECO:0007669"/>
    <property type="project" value="UniProtKB-KW"/>
</dbReference>
<evidence type="ECO:0000256" key="12">
    <source>
        <dbReference type="ARBA" id="ARBA00055242"/>
    </source>
</evidence>
<feature type="coiled-coil region" evidence="14">
    <location>
        <begin position="182"/>
        <end position="209"/>
    </location>
</feature>
<keyword evidence="11 15" id="KW-0472">Membrane</keyword>
<dbReference type="STRING" id="1244869.H261_00135"/>
<evidence type="ECO:0000256" key="10">
    <source>
        <dbReference type="ARBA" id="ARBA00023004"/>
    </source>
</evidence>
<dbReference type="Proteomes" id="UP000011744">
    <property type="component" value="Unassembled WGS sequence"/>
</dbReference>
<keyword evidence="9 15" id="KW-1133">Transmembrane helix</keyword>
<dbReference type="EMBL" id="AONQ01000001">
    <property type="protein sequence ID" value="EME71940.1"/>
    <property type="molecule type" value="Genomic_DNA"/>
</dbReference>
<comment type="caution">
    <text evidence="17">The sequence shown here is derived from an EMBL/GenBank/DDBJ whole genome shotgun (WGS) entry which is preliminary data.</text>
</comment>
<dbReference type="AlphaFoldDB" id="M2ZBX2"/>
<accession>M2ZBX2</accession>
<keyword evidence="18" id="KW-1185">Reference proteome</keyword>
<keyword evidence="4" id="KW-1003">Cell membrane</keyword>
<evidence type="ECO:0000313" key="17">
    <source>
        <dbReference type="EMBL" id="EME71940.1"/>
    </source>
</evidence>
<evidence type="ECO:0000256" key="11">
    <source>
        <dbReference type="ARBA" id="ARBA00023136"/>
    </source>
</evidence>
<evidence type="ECO:0000256" key="1">
    <source>
        <dbReference type="ARBA" id="ARBA00004162"/>
    </source>
</evidence>
<dbReference type="GO" id="GO:0005886">
    <property type="term" value="C:plasma membrane"/>
    <property type="evidence" value="ECO:0007669"/>
    <property type="project" value="UniProtKB-SubCell"/>
</dbReference>
<dbReference type="PANTHER" id="PTHR30333:SF1">
    <property type="entry name" value="CYTOCHROME C-TYPE PROTEIN NAPC"/>
    <property type="match status" value="1"/>
</dbReference>
<keyword evidence="5" id="KW-0349">Heme</keyword>
<keyword evidence="8" id="KW-0249">Electron transport</keyword>
<dbReference type="GO" id="GO:0009055">
    <property type="term" value="F:electron transfer activity"/>
    <property type="evidence" value="ECO:0007669"/>
    <property type="project" value="TreeGrafter"/>
</dbReference>
<feature type="domain" description="Cytochrome c-552/DMSO reductase-like haem-binding" evidence="16">
    <location>
        <begin position="238"/>
        <end position="526"/>
    </location>
</feature>
<comment type="subcellular location">
    <subcellularLocation>
        <location evidence="1">Cell membrane</location>
        <topology evidence="1">Single-pass membrane protein</topology>
    </subcellularLocation>
</comment>
<gene>
    <name evidence="17" type="ORF">H261_00135</name>
</gene>
<dbReference type="PATRIC" id="fig|1244869.3.peg.20"/>
<dbReference type="eggNOG" id="COG3005">
    <property type="taxonomic scope" value="Bacteria"/>
</dbReference>
<dbReference type="GO" id="GO:0009061">
    <property type="term" value="P:anaerobic respiration"/>
    <property type="evidence" value="ECO:0007669"/>
    <property type="project" value="TreeGrafter"/>
</dbReference>
<comment type="similarity">
    <text evidence="2">Belongs to the NapC/NirT/NrfH family.</text>
</comment>
<evidence type="ECO:0000256" key="3">
    <source>
        <dbReference type="ARBA" id="ARBA00022448"/>
    </source>
</evidence>
<protein>
    <recommendedName>
        <fullName evidence="13">Cytochrome c-type protein NapC</fullName>
    </recommendedName>
</protein>
<dbReference type="Pfam" id="PF03264">
    <property type="entry name" value="Cytochrom_NNT"/>
    <property type="match status" value="1"/>
</dbReference>
<dbReference type="SUPFAM" id="SSF48695">
    <property type="entry name" value="Multiheme cytochromes"/>
    <property type="match status" value="2"/>
</dbReference>
<keyword evidence="3" id="KW-0813">Transport</keyword>
<reference evidence="17 18" key="1">
    <citation type="journal article" date="2014" name="Genome Announc.">
        <title>Draft Genome Sequence of Magnetospirillum sp. Strain SO-1, a Freshwater Magnetotactic Bacterium Isolated from the Ol'khovka River, Russia.</title>
        <authorList>
            <person name="Grouzdev D.S."/>
            <person name="Dziuba M.V."/>
            <person name="Sukhacheva M.S."/>
            <person name="Mardanov A.V."/>
            <person name="Beletskiy A.V."/>
            <person name="Kuznetsov B.B."/>
            <person name="Skryabin K.G."/>
        </authorList>
    </citation>
    <scope>NUCLEOTIDE SEQUENCE [LARGE SCALE GENOMIC DNA]</scope>
    <source>
        <strain evidence="17 18">SO-1</strain>
    </source>
</reference>
<name>M2ZBX2_9PROT</name>
<evidence type="ECO:0000256" key="14">
    <source>
        <dbReference type="SAM" id="Coils"/>
    </source>
</evidence>
<evidence type="ECO:0000256" key="2">
    <source>
        <dbReference type="ARBA" id="ARBA00007395"/>
    </source>
</evidence>
<organism evidence="17 18">
    <name type="scientific">Paramagnetospirillum caucaseum</name>
    <dbReference type="NCBI Taxonomy" id="1244869"/>
    <lineage>
        <taxon>Bacteria</taxon>
        <taxon>Pseudomonadati</taxon>
        <taxon>Pseudomonadota</taxon>
        <taxon>Alphaproteobacteria</taxon>
        <taxon>Rhodospirillales</taxon>
        <taxon>Magnetospirillaceae</taxon>
        <taxon>Paramagnetospirillum</taxon>
    </lineage>
</organism>
<dbReference type="SMART" id="SM00887">
    <property type="entry name" value="EB_dh"/>
    <property type="match status" value="1"/>
</dbReference>
<evidence type="ECO:0000256" key="6">
    <source>
        <dbReference type="ARBA" id="ARBA00022692"/>
    </source>
</evidence>
<dbReference type="FunFam" id="1.10.3820.10:FF:000001">
    <property type="entry name" value="Cytochrome c-type protein"/>
    <property type="match status" value="1"/>
</dbReference>
<evidence type="ECO:0000256" key="7">
    <source>
        <dbReference type="ARBA" id="ARBA00022723"/>
    </source>
</evidence>